<dbReference type="EMBL" id="KM521837">
    <property type="protein sequence ID" value="AJW29149.1"/>
    <property type="molecule type" value="Genomic_DNA"/>
</dbReference>
<protein>
    <submittedName>
        <fullName evidence="2">Uncharacterized protein</fullName>
    </submittedName>
</protein>
<reference evidence="2" key="2">
    <citation type="journal article" date="2015" name="J. Antimicrob. Chemother.">
        <title>Linezolid resistance in clinical isolates of Staphylococcus epidermidis from German hospitals and characterization of two cfr-carrying plasmids.</title>
        <authorList>
            <person name="Bender J."/>
            <person name="Strommenger B."/>
            <person name="Steglich M."/>
            <person name="Zimmermann O."/>
            <person name="Fenner I."/>
            <person name="Lensing C."/>
            <person name="Dagwadordsch U."/>
            <person name="Kekule A.S."/>
            <person name="Werner G."/>
            <person name="Layer F."/>
        </authorList>
    </citation>
    <scope>NUCLEOTIDE SEQUENCE</scope>
    <source>
        <strain evidence="2">12-02300</strain>
        <plasmid evidence="2">p12-02300</plasmid>
    </source>
</reference>
<keyword evidence="1" id="KW-0472">Membrane</keyword>
<keyword evidence="2" id="KW-0614">Plasmid</keyword>
<name>A0A0D4ZYA5_STAEP</name>
<feature type="transmembrane region" description="Helical" evidence="1">
    <location>
        <begin position="70"/>
        <end position="91"/>
    </location>
</feature>
<organism evidence="2">
    <name type="scientific">Staphylococcus epidermidis</name>
    <dbReference type="NCBI Taxonomy" id="1282"/>
    <lineage>
        <taxon>Bacteria</taxon>
        <taxon>Bacillati</taxon>
        <taxon>Bacillota</taxon>
        <taxon>Bacilli</taxon>
        <taxon>Bacillales</taxon>
        <taxon>Staphylococcaceae</taxon>
        <taxon>Staphylococcus</taxon>
    </lineage>
</organism>
<proteinExistence type="predicted"/>
<dbReference type="RefSeq" id="WP_063280121.1">
    <property type="nucleotide sequence ID" value="NZ_KM521837.1"/>
</dbReference>
<sequence>MSNVKKIIGYCSSQLDEIPNLIRGLGGGEQGFSLPFSLTVSQIIVISTIILPGLFFLPITNGLLDFLPKYGRYTIVFFVHIGFPAVFGFFIGQKSIENMNVVKFAKVYIATKFNETSDYVGREELDNQKSYKLRKKIVARTFSDFHVEKEDK</sequence>
<keyword evidence="1" id="KW-0812">Transmembrane</keyword>
<evidence type="ECO:0000313" key="2">
    <source>
        <dbReference type="EMBL" id="AJW29149.1"/>
    </source>
</evidence>
<keyword evidence="1" id="KW-1133">Transmembrane helix</keyword>
<dbReference type="AlphaFoldDB" id="A0A0D4ZYA5"/>
<evidence type="ECO:0000256" key="1">
    <source>
        <dbReference type="SAM" id="Phobius"/>
    </source>
</evidence>
<feature type="transmembrane region" description="Helical" evidence="1">
    <location>
        <begin position="43"/>
        <end position="64"/>
    </location>
</feature>
<geneLocation type="plasmid" evidence="2">
    <name>p12-02300</name>
</geneLocation>
<reference evidence="2" key="1">
    <citation type="submission" date="2014-09" db="EMBL/GenBank/DDBJ databases">
        <authorList>
            <person name="Bender J.K."/>
            <person name="Strommenger B."/>
            <person name="Steglich M."/>
            <person name="Zimmermann O."/>
            <person name="Fenner I."/>
            <person name="Lensing C."/>
            <person name="Dagwadordsch U."/>
            <person name="Werner G."/>
            <person name="Layer F."/>
        </authorList>
    </citation>
    <scope>NUCLEOTIDE SEQUENCE</scope>
    <source>
        <strain evidence="2">12-02300</strain>
        <plasmid evidence="2">p12-02300</plasmid>
    </source>
</reference>
<accession>A0A0D4ZYA5</accession>